<accession>A0A562I831</accession>
<gene>
    <name evidence="2" type="ORF">JD77_01844</name>
</gene>
<organism evidence="2 3">
    <name type="scientific">Micromonospora olivasterospora</name>
    <dbReference type="NCBI Taxonomy" id="1880"/>
    <lineage>
        <taxon>Bacteria</taxon>
        <taxon>Bacillati</taxon>
        <taxon>Actinomycetota</taxon>
        <taxon>Actinomycetes</taxon>
        <taxon>Micromonosporales</taxon>
        <taxon>Micromonosporaceae</taxon>
        <taxon>Micromonospora</taxon>
    </lineage>
</organism>
<dbReference type="EMBL" id="VLKE01000001">
    <property type="protein sequence ID" value="TWH66885.1"/>
    <property type="molecule type" value="Genomic_DNA"/>
</dbReference>
<proteinExistence type="predicted"/>
<feature type="region of interest" description="Disordered" evidence="1">
    <location>
        <begin position="81"/>
        <end position="167"/>
    </location>
</feature>
<sequence length="167" mass="18292">MKSEVRFGLAVGLGYLLGRRKKLGRALTLAAAVAIGRASRNPGGLLRYGQELLESSPQLSNLGRLGGPLASAGRTAVTTAASSGIDALSGSLRSGADALRRRSAGVGRRDERDRDERDRDERDRDETDRDDADRDDADWDEDRDDEPVDRSEPDDEAPEPTPHRRRR</sequence>
<feature type="compositionally biased region" description="Basic and acidic residues" evidence="1">
    <location>
        <begin position="107"/>
        <end position="127"/>
    </location>
</feature>
<evidence type="ECO:0000313" key="3">
    <source>
        <dbReference type="Proteomes" id="UP000319825"/>
    </source>
</evidence>
<dbReference type="Proteomes" id="UP000319825">
    <property type="component" value="Unassembled WGS sequence"/>
</dbReference>
<dbReference type="RefSeq" id="WP_211372518.1">
    <property type="nucleotide sequence ID" value="NZ_BAAATQ010000237.1"/>
</dbReference>
<comment type="caution">
    <text evidence="2">The sequence shown here is derived from an EMBL/GenBank/DDBJ whole genome shotgun (WGS) entry which is preliminary data.</text>
</comment>
<keyword evidence="3" id="KW-1185">Reference proteome</keyword>
<name>A0A562I831_MICOL</name>
<evidence type="ECO:0000313" key="2">
    <source>
        <dbReference type="EMBL" id="TWH66885.1"/>
    </source>
</evidence>
<reference evidence="2 3" key="1">
    <citation type="submission" date="2019-07" db="EMBL/GenBank/DDBJ databases">
        <title>R&amp;d 2014.</title>
        <authorList>
            <person name="Klenk H.-P."/>
        </authorList>
    </citation>
    <scope>NUCLEOTIDE SEQUENCE [LARGE SCALE GENOMIC DNA]</scope>
    <source>
        <strain evidence="2 3">DSM 43868</strain>
    </source>
</reference>
<evidence type="ECO:0000256" key="1">
    <source>
        <dbReference type="SAM" id="MobiDB-lite"/>
    </source>
</evidence>
<feature type="compositionally biased region" description="Acidic residues" evidence="1">
    <location>
        <begin position="128"/>
        <end position="158"/>
    </location>
</feature>
<dbReference type="AlphaFoldDB" id="A0A562I831"/>
<protein>
    <submittedName>
        <fullName evidence="2">Uncharacterized protein</fullName>
    </submittedName>
</protein>